<evidence type="ECO:0000256" key="1">
    <source>
        <dbReference type="ARBA" id="ARBA00022603"/>
    </source>
</evidence>
<evidence type="ECO:0000256" key="7">
    <source>
        <dbReference type="PROSITE-ProRule" id="PRU00134"/>
    </source>
</evidence>
<keyword evidence="2" id="KW-0808">Transferase</keyword>
<dbReference type="GO" id="GO:0032259">
    <property type="term" value="P:methylation"/>
    <property type="evidence" value="ECO:0007669"/>
    <property type="project" value="UniProtKB-KW"/>
</dbReference>
<keyword evidence="6" id="KW-0862">Zinc</keyword>
<evidence type="ECO:0000259" key="8">
    <source>
        <dbReference type="PROSITE" id="PS50280"/>
    </source>
</evidence>
<dbReference type="GO" id="GO:0005634">
    <property type="term" value="C:nucleus"/>
    <property type="evidence" value="ECO:0007669"/>
    <property type="project" value="TreeGrafter"/>
</dbReference>
<accession>A0A9P6YBP1</accession>
<dbReference type="GO" id="GO:0042826">
    <property type="term" value="F:histone deacetylase binding"/>
    <property type="evidence" value="ECO:0007669"/>
    <property type="project" value="TreeGrafter"/>
</dbReference>
<evidence type="ECO:0000313" key="11">
    <source>
        <dbReference type="Proteomes" id="UP000717996"/>
    </source>
</evidence>
<dbReference type="PANTHER" id="PTHR46165">
    <property type="entry name" value="SET AND MYND DOMAIN-CONTAINING PROTEIN 4"/>
    <property type="match status" value="1"/>
</dbReference>
<protein>
    <recommendedName>
        <fullName evidence="12">SET domain-containing protein</fullName>
    </recommendedName>
</protein>
<dbReference type="Gene3D" id="1.10.220.160">
    <property type="match status" value="1"/>
</dbReference>
<evidence type="ECO:0000256" key="4">
    <source>
        <dbReference type="ARBA" id="ARBA00022723"/>
    </source>
</evidence>
<feature type="domain" description="SET" evidence="8">
    <location>
        <begin position="30"/>
        <end position="276"/>
    </location>
</feature>
<comment type="caution">
    <text evidence="10">The sequence shown here is derived from an EMBL/GenBank/DDBJ whole genome shotgun (WGS) entry which is preliminary data.</text>
</comment>
<organism evidence="10 11">
    <name type="scientific">Rhizopus oryzae</name>
    <name type="common">Mucormycosis agent</name>
    <name type="synonym">Rhizopus arrhizus var. delemar</name>
    <dbReference type="NCBI Taxonomy" id="64495"/>
    <lineage>
        <taxon>Eukaryota</taxon>
        <taxon>Fungi</taxon>
        <taxon>Fungi incertae sedis</taxon>
        <taxon>Mucoromycota</taxon>
        <taxon>Mucoromycotina</taxon>
        <taxon>Mucoromycetes</taxon>
        <taxon>Mucorales</taxon>
        <taxon>Mucorineae</taxon>
        <taxon>Rhizopodaceae</taxon>
        <taxon>Rhizopus</taxon>
    </lineage>
</organism>
<gene>
    <name evidence="10" type="ORF">G6F51_006163</name>
</gene>
<evidence type="ECO:0000256" key="3">
    <source>
        <dbReference type="ARBA" id="ARBA00022691"/>
    </source>
</evidence>
<evidence type="ECO:0008006" key="12">
    <source>
        <dbReference type="Google" id="ProtNLM"/>
    </source>
</evidence>
<dbReference type="Gene3D" id="2.170.270.10">
    <property type="entry name" value="SET domain"/>
    <property type="match status" value="1"/>
</dbReference>
<dbReference type="SUPFAM" id="SSF82199">
    <property type="entry name" value="SET domain"/>
    <property type="match status" value="1"/>
</dbReference>
<name>A0A9P6YBP1_RHIOR</name>
<evidence type="ECO:0000259" key="9">
    <source>
        <dbReference type="PROSITE" id="PS50865"/>
    </source>
</evidence>
<evidence type="ECO:0000256" key="2">
    <source>
        <dbReference type="ARBA" id="ARBA00022679"/>
    </source>
</evidence>
<dbReference type="OrthoDB" id="265717at2759"/>
<keyword evidence="5 7" id="KW-0863">Zinc-finger</keyword>
<keyword evidence="4" id="KW-0479">Metal-binding</keyword>
<feature type="domain" description="MYND-type" evidence="9">
    <location>
        <begin position="77"/>
        <end position="120"/>
    </location>
</feature>
<dbReference type="InterPro" id="IPR046341">
    <property type="entry name" value="SET_dom_sf"/>
</dbReference>
<dbReference type="Proteomes" id="UP000717996">
    <property type="component" value="Unassembled WGS sequence"/>
</dbReference>
<dbReference type="InterPro" id="IPR052097">
    <property type="entry name" value="SET-MYND_domain_protein"/>
</dbReference>
<proteinExistence type="predicted"/>
<evidence type="ECO:0000256" key="5">
    <source>
        <dbReference type="ARBA" id="ARBA00022771"/>
    </source>
</evidence>
<evidence type="ECO:0000256" key="6">
    <source>
        <dbReference type="ARBA" id="ARBA00022833"/>
    </source>
</evidence>
<dbReference type="AlphaFoldDB" id="A0A9P6YBP1"/>
<dbReference type="GO" id="GO:0008168">
    <property type="term" value="F:methyltransferase activity"/>
    <property type="evidence" value="ECO:0007669"/>
    <property type="project" value="UniProtKB-KW"/>
</dbReference>
<keyword evidence="3" id="KW-0949">S-adenosyl-L-methionine</keyword>
<dbReference type="PROSITE" id="PS50280">
    <property type="entry name" value="SET"/>
    <property type="match status" value="1"/>
</dbReference>
<evidence type="ECO:0000313" key="10">
    <source>
        <dbReference type="EMBL" id="KAG1544276.1"/>
    </source>
</evidence>
<sequence>MASDCLYKRLNPAHISLSGWNPKFKQANFDGVEIEKTKDKIIGERVVANAKLKQGRTILEEDPFIRQLNDANRTTHCTYCFTEFKKIKKLCRNKDCKWEVLYCSLNCQQQHWLTEHKWFCRFPNLANTDKNVLFALQGYIASRSKSEYTLPGLVSNIDSYKPEDLEEYRKKIGNSELSKVFHLTEGVIESMVVIMAQIRCNTFAVKQFVISKTLEIEERETITLGRAIYLTASKFNHSCNPNALVLFGTNNVGSHLKVHFIGDEAKKNAEINISYGPVSTRHSKKQRKKKLKDEYFFDCNCSSCQLSYDPITSIYKCQRCRKGRLSDIKSQCDYCDFDQNYLIIPKIEREIKTLKDKAYMTKDLKIYKEALNYLLEIYHENTLPIGQWWDDVGAMYVKNGQLYEASTCVKKSIEIVQIVFGNVSIEVAEELCKLTGVLLESYQTAECFQTAMSAISIFKILGLDQSRPSDFQYLEDAVSFTRYSQTKSF</sequence>
<dbReference type="PROSITE" id="PS50865">
    <property type="entry name" value="ZF_MYND_2"/>
    <property type="match status" value="1"/>
</dbReference>
<dbReference type="InterPro" id="IPR002893">
    <property type="entry name" value="Znf_MYND"/>
</dbReference>
<dbReference type="GO" id="GO:0008270">
    <property type="term" value="F:zinc ion binding"/>
    <property type="evidence" value="ECO:0007669"/>
    <property type="project" value="UniProtKB-KW"/>
</dbReference>
<reference evidence="10" key="1">
    <citation type="journal article" date="2020" name="Microb. Genom.">
        <title>Genetic diversity of clinical and environmental Mucorales isolates obtained from an investigation of mucormycosis cases among solid organ transplant recipients.</title>
        <authorList>
            <person name="Nguyen M.H."/>
            <person name="Kaul D."/>
            <person name="Muto C."/>
            <person name="Cheng S.J."/>
            <person name="Richter R.A."/>
            <person name="Bruno V.M."/>
            <person name="Liu G."/>
            <person name="Beyhan S."/>
            <person name="Sundermann A.J."/>
            <person name="Mounaud S."/>
            <person name="Pasculle A.W."/>
            <person name="Nierman W.C."/>
            <person name="Driscoll E."/>
            <person name="Cumbie R."/>
            <person name="Clancy C.J."/>
            <person name="Dupont C.L."/>
        </authorList>
    </citation>
    <scope>NUCLEOTIDE SEQUENCE</scope>
    <source>
        <strain evidence="10">GL16</strain>
    </source>
</reference>
<dbReference type="EMBL" id="JAANIT010000814">
    <property type="protein sequence ID" value="KAG1544276.1"/>
    <property type="molecule type" value="Genomic_DNA"/>
</dbReference>
<dbReference type="Gene3D" id="6.10.140.2220">
    <property type="match status" value="1"/>
</dbReference>
<dbReference type="PANTHER" id="PTHR46165:SF2">
    <property type="entry name" value="SET AND MYND DOMAIN-CONTAINING PROTEIN 4"/>
    <property type="match status" value="1"/>
</dbReference>
<dbReference type="InterPro" id="IPR001214">
    <property type="entry name" value="SET_dom"/>
</dbReference>
<dbReference type="GO" id="GO:0005737">
    <property type="term" value="C:cytoplasm"/>
    <property type="evidence" value="ECO:0007669"/>
    <property type="project" value="TreeGrafter"/>
</dbReference>
<keyword evidence="1" id="KW-0489">Methyltransferase</keyword>